<keyword evidence="1" id="KW-0547">Nucleotide-binding</keyword>
<feature type="domain" description="J" evidence="3">
    <location>
        <begin position="3"/>
        <end position="69"/>
    </location>
</feature>
<dbReference type="CDD" id="cd06257">
    <property type="entry name" value="DnaJ"/>
    <property type="match status" value="1"/>
</dbReference>
<evidence type="ECO:0000256" key="1">
    <source>
        <dbReference type="ARBA" id="ARBA00022741"/>
    </source>
</evidence>
<gene>
    <name evidence="4" type="ORF">CBOVIS_LOCUS10763</name>
</gene>
<dbReference type="PROSITE" id="PS51419">
    <property type="entry name" value="RAB"/>
    <property type="match status" value="1"/>
</dbReference>
<dbReference type="SUPFAM" id="SSF46565">
    <property type="entry name" value="Chaperone J-domain"/>
    <property type="match status" value="1"/>
</dbReference>
<evidence type="ECO:0000313" key="4">
    <source>
        <dbReference type="EMBL" id="CAB3409067.1"/>
    </source>
</evidence>
<dbReference type="Pfam" id="PF08477">
    <property type="entry name" value="Roc"/>
    <property type="match status" value="1"/>
</dbReference>
<reference evidence="4 5" key="1">
    <citation type="submission" date="2020-04" db="EMBL/GenBank/DDBJ databases">
        <authorList>
            <person name="Laetsch R D."/>
            <person name="Stevens L."/>
            <person name="Kumar S."/>
            <person name="Blaxter L. M."/>
        </authorList>
    </citation>
    <scope>NUCLEOTIDE SEQUENCE [LARGE SCALE GENOMIC DNA]</scope>
</reference>
<dbReference type="SUPFAM" id="SSF52540">
    <property type="entry name" value="P-loop containing nucleoside triphosphate hydrolases"/>
    <property type="match status" value="1"/>
</dbReference>
<dbReference type="PROSITE" id="PS50076">
    <property type="entry name" value="DNAJ_2"/>
    <property type="match status" value="1"/>
</dbReference>
<proteinExistence type="predicted"/>
<dbReference type="EMBL" id="CADEPM010000008">
    <property type="protein sequence ID" value="CAB3409067.1"/>
    <property type="molecule type" value="Genomic_DNA"/>
</dbReference>
<keyword evidence="2" id="KW-0342">GTP-binding</keyword>
<dbReference type="Proteomes" id="UP000494206">
    <property type="component" value="Unassembled WGS sequence"/>
</dbReference>
<evidence type="ECO:0000256" key="2">
    <source>
        <dbReference type="ARBA" id="ARBA00023134"/>
    </source>
</evidence>
<dbReference type="GO" id="GO:0005525">
    <property type="term" value="F:GTP binding"/>
    <property type="evidence" value="ECO:0007669"/>
    <property type="project" value="UniProtKB-KW"/>
</dbReference>
<evidence type="ECO:0000313" key="5">
    <source>
        <dbReference type="Proteomes" id="UP000494206"/>
    </source>
</evidence>
<dbReference type="Gene3D" id="1.10.287.110">
    <property type="entry name" value="DnaJ domain"/>
    <property type="match status" value="1"/>
</dbReference>
<organism evidence="4 5">
    <name type="scientific">Caenorhabditis bovis</name>
    <dbReference type="NCBI Taxonomy" id="2654633"/>
    <lineage>
        <taxon>Eukaryota</taxon>
        <taxon>Metazoa</taxon>
        <taxon>Ecdysozoa</taxon>
        <taxon>Nematoda</taxon>
        <taxon>Chromadorea</taxon>
        <taxon>Rhabditida</taxon>
        <taxon>Rhabditina</taxon>
        <taxon>Rhabditomorpha</taxon>
        <taxon>Rhabditoidea</taxon>
        <taxon>Rhabditidae</taxon>
        <taxon>Peloderinae</taxon>
        <taxon>Caenorhabditis</taxon>
    </lineage>
</organism>
<evidence type="ECO:0000259" key="3">
    <source>
        <dbReference type="PROSITE" id="PS50076"/>
    </source>
</evidence>
<accession>A0A8S1F820</accession>
<dbReference type="PRINTS" id="PR00449">
    <property type="entry name" value="RASTRNSFRMNG"/>
</dbReference>
<dbReference type="Gene3D" id="3.40.50.300">
    <property type="entry name" value="P-loop containing nucleotide triphosphate hydrolases"/>
    <property type="match status" value="1"/>
</dbReference>
<sequence length="348" mass="38796">MRSFYDIIEVDEKSPIEVVKKAYFDYLRKVHPDKAEIVVGNNAELLKTITGIWNKVKNSSTREEYDCWIREQRLRETKGTIAEQIEIDEGEDDIEEFCRCGDIYEVSPEQIHQILDKSLRMSLDETSTKILVLGDSCVGKTSLCNCIAGEPGKVTSSTIGASVIMAWHEYRAGTPEQRTELLELWDIGGMVAHKQISQVFFEGAVGAILVHDLTNKRSEENLSSWLTMLDGKPRNSVKNSKDPAAVALRVDIESCHIPVLIVGTKSDLVPHKGPISYDRLHIDSTKPIIKGSTNSITLSRFFDSCLDRTRRTSLQGHSYGRPRRAGGVTPIGVVSNRTTSPFTTISIG</sequence>
<keyword evidence="5" id="KW-1185">Reference proteome</keyword>
<dbReference type="SMART" id="SM00175">
    <property type="entry name" value="RAB"/>
    <property type="match status" value="1"/>
</dbReference>
<comment type="caution">
    <text evidence="4">The sequence shown here is derived from an EMBL/GenBank/DDBJ whole genome shotgun (WGS) entry which is preliminary data.</text>
</comment>
<dbReference type="InterPro" id="IPR001623">
    <property type="entry name" value="DnaJ_domain"/>
</dbReference>
<dbReference type="InterPro" id="IPR036869">
    <property type="entry name" value="J_dom_sf"/>
</dbReference>
<dbReference type="AlphaFoldDB" id="A0A8S1F820"/>
<dbReference type="InterPro" id="IPR027417">
    <property type="entry name" value="P-loop_NTPase"/>
</dbReference>
<dbReference type="Pfam" id="PF00226">
    <property type="entry name" value="DnaJ"/>
    <property type="match status" value="1"/>
</dbReference>
<name>A0A8S1F820_9PELO</name>
<protein>
    <recommendedName>
        <fullName evidence="3">J domain-containing protein</fullName>
    </recommendedName>
</protein>
<dbReference type="PANTHER" id="PTHR24073">
    <property type="entry name" value="DRAB5-RELATED"/>
    <property type="match status" value="1"/>
</dbReference>
<dbReference type="OrthoDB" id="5914890at2759"/>